<accession>A0ABP9BDF9</accession>
<protein>
    <recommendedName>
        <fullName evidence="3">ATP-binding protein</fullName>
    </recommendedName>
</protein>
<dbReference type="RefSeq" id="WP_345616031.1">
    <property type="nucleotide sequence ID" value="NZ_BAABJV010000023.1"/>
</dbReference>
<sequence>MRDQLAARSDLLAQLTSHLTGTEVAGLRRRPYCRALPPPVVAVVGGRGTGKTHAFARLRQDCAPVTPTAYLDCADEALRTGAAESPRSRSLVTEALRILGAGFTASGPARSGTLHTTRLFAGLVAIASGTWNADEDERIAAELRRLEPVSPARGDGAVRDGVATLTAAYAEAPGRPRATGSHVELSVEVLLRRLLTRAGRRAADWYGAYPGAQGSARSGLVLLGRHFLLGGDQRRRAEYFLGQALRADLEEAYRTTGGWLLRTGRPLMLLDNAHDELGEQLVRDCLTHRGTGHQDRVVVYAAFRHEDPQVLRGARRLPSLTSAVGLARERTDGLCRNPLVVIPYPPLPPAGPETSDGLLSHVDPDAMLPPGLPRALHRFTGGRPLAMTRMTAAIEELRSQGPPLGSPAPSPLAGLTLRALLDHRGTAPGPPAPTVAESLREELAPGEAGELLTLLSPAADVRAAALLLPAAAAMTTTELRAALDADGWPRCEEHFVADHCLRTLLLHRLWHREPDHASWIGAHESLTTHYASNHPASWQQYQHELANGRTRNAVAYLTGSLDRADTAAWLEDLLRIASAPLFTGLPERRGTAFTGGHRDLGRRVERLLHVAWLAQDRLELPESRLETASHGALHALRDDVADGSVLTDAAGLWAESIRSGRPLRECGCTRRGPANGGSPA</sequence>
<evidence type="ECO:0000313" key="2">
    <source>
        <dbReference type="Proteomes" id="UP001501147"/>
    </source>
</evidence>
<name>A0ABP9BDF9_9ACTN</name>
<gene>
    <name evidence="1" type="ORF">GCM10023329_53260</name>
</gene>
<dbReference type="Proteomes" id="UP001501147">
    <property type="component" value="Unassembled WGS sequence"/>
</dbReference>
<reference evidence="2" key="1">
    <citation type="journal article" date="2019" name="Int. J. Syst. Evol. Microbiol.">
        <title>The Global Catalogue of Microorganisms (GCM) 10K type strain sequencing project: providing services to taxonomists for standard genome sequencing and annotation.</title>
        <authorList>
            <consortium name="The Broad Institute Genomics Platform"/>
            <consortium name="The Broad Institute Genome Sequencing Center for Infectious Disease"/>
            <person name="Wu L."/>
            <person name="Ma J."/>
        </authorList>
    </citation>
    <scope>NUCLEOTIDE SEQUENCE [LARGE SCALE GENOMIC DNA]</scope>
    <source>
        <strain evidence="2">JCM 18324</strain>
    </source>
</reference>
<proteinExistence type="predicted"/>
<comment type="caution">
    <text evidence="1">The sequence shown here is derived from an EMBL/GenBank/DDBJ whole genome shotgun (WGS) entry which is preliminary data.</text>
</comment>
<dbReference type="EMBL" id="BAABJV010000023">
    <property type="protein sequence ID" value="GAA4794045.1"/>
    <property type="molecule type" value="Genomic_DNA"/>
</dbReference>
<organism evidence="1 2">
    <name type="scientific">Streptomyces sanyensis</name>
    <dbReference type="NCBI Taxonomy" id="568869"/>
    <lineage>
        <taxon>Bacteria</taxon>
        <taxon>Bacillati</taxon>
        <taxon>Actinomycetota</taxon>
        <taxon>Actinomycetes</taxon>
        <taxon>Kitasatosporales</taxon>
        <taxon>Streptomycetaceae</taxon>
        <taxon>Streptomyces</taxon>
    </lineage>
</organism>
<evidence type="ECO:0008006" key="3">
    <source>
        <dbReference type="Google" id="ProtNLM"/>
    </source>
</evidence>
<evidence type="ECO:0000313" key="1">
    <source>
        <dbReference type="EMBL" id="GAA4794045.1"/>
    </source>
</evidence>
<keyword evidence="2" id="KW-1185">Reference proteome</keyword>